<dbReference type="Proteomes" id="UP001246690">
    <property type="component" value="Chromosome"/>
</dbReference>
<dbReference type="Pfam" id="PF09994">
    <property type="entry name" value="T6SS_Tle1-like_cat"/>
    <property type="match status" value="1"/>
</dbReference>
<keyword evidence="3" id="KW-1185">Reference proteome</keyword>
<dbReference type="EMBL" id="CP133838">
    <property type="protein sequence ID" value="WMY76472.1"/>
    <property type="molecule type" value="Genomic_DNA"/>
</dbReference>
<sequence length="398" mass="44924">MSKNIIFCADGTWNGPGNDDNGDSIPDRTNVLRLFSELDGTADAPDMFLRDEQEKVATTKSGVVYQVSKYLHGVGDSNNWLEKIMGGVFGAGMVERIVRGYTFISRNYAKGDKIYLVGFSRGAYTVRALAGMIGKCGLLDATQYDLSNDKEEAYRLGTAVWRSYREHSNVNGDLLDRIIRDAPYFLHDKIDPNKMLYFVPIEAVAVWETVGALGIPKYWNDERVDVYRFTDTSLGEHVKYGRQALAIDEMRRDFTPTYWDQRKDIIQVLFPGIHADVGGGYSSVNNGNGLSNGAYLWMRDELVNLGVKLQADNWVADFCGQIHCEWYKIKYSLSVRKFKRPASADLAIHHSAISRVNYPNPLPVQDSKGQWGMQIYRPASLVSFFDSQWKPGVDIFIV</sequence>
<dbReference type="RefSeq" id="WP_309878873.1">
    <property type="nucleotide sequence ID" value="NZ_CP133838.1"/>
</dbReference>
<dbReference type="PANTHER" id="PTHR33840:SF1">
    <property type="entry name" value="TLE1 PHOSPHOLIPASE DOMAIN-CONTAINING PROTEIN"/>
    <property type="match status" value="1"/>
</dbReference>
<feature type="domain" description="T6SS Phospholipase effector Tle1-like catalytic" evidence="1">
    <location>
        <begin position="3"/>
        <end position="300"/>
    </location>
</feature>
<proteinExistence type="predicted"/>
<dbReference type="InterPro" id="IPR029058">
    <property type="entry name" value="AB_hydrolase_fold"/>
</dbReference>
<organism evidence="2 3">
    <name type="scientific">Buttiauxella selenatireducens</name>
    <dbReference type="NCBI Taxonomy" id="3073902"/>
    <lineage>
        <taxon>Bacteria</taxon>
        <taxon>Pseudomonadati</taxon>
        <taxon>Pseudomonadota</taxon>
        <taxon>Gammaproteobacteria</taxon>
        <taxon>Enterobacterales</taxon>
        <taxon>Enterobacteriaceae</taxon>
        <taxon>Buttiauxella</taxon>
    </lineage>
</organism>
<name>A0ABY9SG37_9ENTR</name>
<gene>
    <name evidence="2" type="ORF">RHD99_11320</name>
</gene>
<protein>
    <submittedName>
        <fullName evidence="2">DUF2235 domain-containing protein</fullName>
    </submittedName>
</protein>
<dbReference type="PANTHER" id="PTHR33840">
    <property type="match status" value="1"/>
</dbReference>
<evidence type="ECO:0000313" key="2">
    <source>
        <dbReference type="EMBL" id="WMY76472.1"/>
    </source>
</evidence>
<dbReference type="InterPro" id="IPR018712">
    <property type="entry name" value="Tle1-like_cat"/>
</dbReference>
<reference evidence="2 3" key="1">
    <citation type="submission" date="2023-09" db="EMBL/GenBank/DDBJ databases">
        <title>Buttiauxella selenatireducens sp. nov., isolated from the rhizosphere of Cardamine hupingshanesis.</title>
        <authorList>
            <person name="Zhang S."/>
            <person name="Xu Z."/>
            <person name="Wang H."/>
            <person name="Guo Y."/>
        </authorList>
    </citation>
    <scope>NUCLEOTIDE SEQUENCE [LARGE SCALE GENOMIC DNA]</scope>
    <source>
        <strain evidence="2 3">R73</strain>
    </source>
</reference>
<dbReference type="SUPFAM" id="SSF53474">
    <property type="entry name" value="alpha/beta-Hydrolases"/>
    <property type="match status" value="1"/>
</dbReference>
<evidence type="ECO:0000259" key="1">
    <source>
        <dbReference type="Pfam" id="PF09994"/>
    </source>
</evidence>
<evidence type="ECO:0000313" key="3">
    <source>
        <dbReference type="Proteomes" id="UP001246690"/>
    </source>
</evidence>
<accession>A0ABY9SG37</accession>